<reference evidence="1" key="1">
    <citation type="submission" date="2018-02" db="EMBL/GenBank/DDBJ databases">
        <title>Rhizophora mucronata_Transcriptome.</title>
        <authorList>
            <person name="Meera S.P."/>
            <person name="Sreeshan A."/>
            <person name="Augustine A."/>
        </authorList>
    </citation>
    <scope>NUCLEOTIDE SEQUENCE</scope>
    <source>
        <tissue evidence="1">Leaf</tissue>
    </source>
</reference>
<name>A0A2P2PS57_RHIMU</name>
<evidence type="ECO:0000313" key="1">
    <source>
        <dbReference type="EMBL" id="MBX57541.1"/>
    </source>
</evidence>
<dbReference type="EMBL" id="GGEC01077057">
    <property type="protein sequence ID" value="MBX57541.1"/>
    <property type="molecule type" value="Transcribed_RNA"/>
</dbReference>
<dbReference type="AlphaFoldDB" id="A0A2P2PS57"/>
<sequence>MIMAKQSEPTHSVSCFGKGTPLAHFCVLSVCISVKA</sequence>
<accession>A0A2P2PS57</accession>
<proteinExistence type="predicted"/>
<protein>
    <submittedName>
        <fullName evidence="1">Uncharacterized protein</fullName>
    </submittedName>
</protein>
<organism evidence="1">
    <name type="scientific">Rhizophora mucronata</name>
    <name type="common">Asiatic mangrove</name>
    <dbReference type="NCBI Taxonomy" id="61149"/>
    <lineage>
        <taxon>Eukaryota</taxon>
        <taxon>Viridiplantae</taxon>
        <taxon>Streptophyta</taxon>
        <taxon>Embryophyta</taxon>
        <taxon>Tracheophyta</taxon>
        <taxon>Spermatophyta</taxon>
        <taxon>Magnoliopsida</taxon>
        <taxon>eudicotyledons</taxon>
        <taxon>Gunneridae</taxon>
        <taxon>Pentapetalae</taxon>
        <taxon>rosids</taxon>
        <taxon>fabids</taxon>
        <taxon>Malpighiales</taxon>
        <taxon>Rhizophoraceae</taxon>
        <taxon>Rhizophora</taxon>
    </lineage>
</organism>